<evidence type="ECO:0000256" key="1">
    <source>
        <dbReference type="ARBA" id="ARBA00001933"/>
    </source>
</evidence>
<dbReference type="InterPro" id="IPR001216">
    <property type="entry name" value="P-phosphate_BS"/>
</dbReference>
<dbReference type="InterPro" id="IPR001926">
    <property type="entry name" value="TrpB-like_PALP"/>
</dbReference>
<dbReference type="SUPFAM" id="SSF53686">
    <property type="entry name" value="Tryptophan synthase beta subunit-like PLP-dependent enzymes"/>
    <property type="match status" value="1"/>
</dbReference>
<name>A0A455T0D1_9CHLR</name>
<dbReference type="EMBL" id="AP019377">
    <property type="protein sequence ID" value="BBH93308.1"/>
    <property type="molecule type" value="Genomic_DNA"/>
</dbReference>
<keyword evidence="3" id="KW-0663">Pyridoxal phosphate</keyword>
<accession>A0A455T0D1</accession>
<proteinExistence type="inferred from homology"/>
<evidence type="ECO:0000256" key="3">
    <source>
        <dbReference type="ARBA" id="ARBA00022898"/>
    </source>
</evidence>
<comment type="similarity">
    <text evidence="2">Belongs to the cysteine synthase/cystathionine beta-synthase family.</text>
</comment>
<protein>
    <submittedName>
        <fullName evidence="5">Cysteine synthase</fullName>
    </submittedName>
</protein>
<dbReference type="GO" id="GO:0016765">
    <property type="term" value="F:transferase activity, transferring alkyl or aryl (other than methyl) groups"/>
    <property type="evidence" value="ECO:0007669"/>
    <property type="project" value="UniProtKB-ARBA"/>
</dbReference>
<comment type="cofactor">
    <cofactor evidence="1">
        <name>pyridoxal 5'-phosphate</name>
        <dbReference type="ChEBI" id="CHEBI:597326"/>
    </cofactor>
</comment>
<dbReference type="FunFam" id="3.40.50.1100:FF:000003">
    <property type="entry name" value="Cystathionine beta-synthase"/>
    <property type="match status" value="1"/>
</dbReference>
<feature type="domain" description="Tryptophan synthase beta chain-like PALP" evidence="4">
    <location>
        <begin position="7"/>
        <end position="283"/>
    </location>
</feature>
<gene>
    <name evidence="5" type="ORF">KTA_15070</name>
</gene>
<dbReference type="PANTHER" id="PTHR10314">
    <property type="entry name" value="CYSTATHIONINE BETA-SYNTHASE"/>
    <property type="match status" value="1"/>
</dbReference>
<evidence type="ECO:0000256" key="2">
    <source>
        <dbReference type="ARBA" id="ARBA00007103"/>
    </source>
</evidence>
<reference evidence="5" key="1">
    <citation type="submission" date="2018-12" db="EMBL/GenBank/DDBJ databases">
        <title>Novel natural products biosynthetic potential of the class Ktedonobacteria.</title>
        <authorList>
            <person name="Zheng Y."/>
            <person name="Saitou A."/>
            <person name="Wang C.M."/>
            <person name="Toyoda A."/>
            <person name="Minakuchi Y."/>
            <person name="Sekiguchi Y."/>
            <person name="Ueda K."/>
            <person name="Takano H."/>
            <person name="Sakai Y."/>
            <person name="Yokota A."/>
            <person name="Yabe S."/>
        </authorList>
    </citation>
    <scope>NUCLEOTIDE SEQUENCE</scope>
    <source>
        <strain evidence="5">A3-2</strain>
    </source>
</reference>
<dbReference type="Pfam" id="PF00291">
    <property type="entry name" value="PALP"/>
    <property type="match status" value="1"/>
</dbReference>
<evidence type="ECO:0000259" key="4">
    <source>
        <dbReference type="Pfam" id="PF00291"/>
    </source>
</evidence>
<dbReference type="CDD" id="cd01561">
    <property type="entry name" value="CBS_like"/>
    <property type="match status" value="1"/>
</dbReference>
<sequence length="316" mass="34047">MYYGSILETVGNTPLIELKSFSPRPRVRIFAKMEGANPSGSIKDRIALRMIEDAEARGLLKPDSILLEPTSGNTGVALALIATMKGYRFTAVVSEKGTQDKRRMLELYGATVITSPGAAGSNGAIRLAQEIARDDPRYVMLFQYGNEANPAAHYETTGVELLRDLPDLSVVVAGLGSGGTLTGIGRRLKEYNPAIRVIGAEPVQGDSIQGLRNLADGFVPPVLDLRVIDERVLVSSQQAWERTLQLKEQEGIFAGPSSGAVLDVALRVAERMEEGKIVIILADGGWKYLSEPRWLMQPAGQSQLATASATLQPSPC</sequence>
<dbReference type="InterPro" id="IPR036052">
    <property type="entry name" value="TrpB-like_PALP_sf"/>
</dbReference>
<dbReference type="GO" id="GO:0006535">
    <property type="term" value="P:cysteine biosynthetic process from serine"/>
    <property type="evidence" value="ECO:0007669"/>
    <property type="project" value="InterPro"/>
</dbReference>
<dbReference type="InterPro" id="IPR050214">
    <property type="entry name" value="Cys_Synth/Cystath_Beta-Synth"/>
</dbReference>
<organism evidence="5">
    <name type="scientific">Thermogemmatispora argillosa</name>
    <dbReference type="NCBI Taxonomy" id="2045280"/>
    <lineage>
        <taxon>Bacteria</taxon>
        <taxon>Bacillati</taxon>
        <taxon>Chloroflexota</taxon>
        <taxon>Ktedonobacteria</taxon>
        <taxon>Thermogemmatisporales</taxon>
        <taxon>Thermogemmatisporaceae</taxon>
        <taxon>Thermogemmatispora</taxon>
    </lineage>
</organism>
<dbReference type="Gene3D" id="3.40.50.1100">
    <property type="match status" value="2"/>
</dbReference>
<evidence type="ECO:0000313" key="5">
    <source>
        <dbReference type="EMBL" id="BBH93308.1"/>
    </source>
</evidence>
<dbReference type="AlphaFoldDB" id="A0A455T0D1"/>
<dbReference type="PROSITE" id="PS00901">
    <property type="entry name" value="CYS_SYNTHASE"/>
    <property type="match status" value="1"/>
</dbReference>